<keyword evidence="4" id="KW-1185">Reference proteome</keyword>
<dbReference type="Gene3D" id="2.80.10.50">
    <property type="match status" value="1"/>
</dbReference>
<protein>
    <recommendedName>
        <fullName evidence="2">DUF569 domain-containing protein</fullName>
    </recommendedName>
</protein>
<feature type="domain" description="DUF569" evidence="2">
    <location>
        <begin position="1"/>
        <end position="134"/>
    </location>
</feature>
<dbReference type="EMBL" id="CP097506">
    <property type="protein sequence ID" value="URD97309.1"/>
    <property type="molecule type" value="Genomic_DNA"/>
</dbReference>
<reference evidence="3" key="1">
    <citation type="submission" date="2022-05" db="EMBL/GenBank/DDBJ databases">
        <title>The Musa troglodytarum L. genome provides insights into the mechanism of non-climacteric behaviour and enrichment of carotenoids.</title>
        <authorList>
            <person name="Wang J."/>
        </authorList>
    </citation>
    <scope>NUCLEOTIDE SEQUENCE</scope>
    <source>
        <tissue evidence="3">Leaf</tissue>
    </source>
</reference>
<dbReference type="SUPFAM" id="SSF50405">
    <property type="entry name" value="Actin-crosslinking proteins"/>
    <property type="match status" value="1"/>
</dbReference>
<dbReference type="Proteomes" id="UP001055439">
    <property type="component" value="Chromosome 4"/>
</dbReference>
<feature type="compositionally biased region" description="Pro residues" evidence="1">
    <location>
        <begin position="232"/>
        <end position="242"/>
    </location>
</feature>
<evidence type="ECO:0000313" key="3">
    <source>
        <dbReference type="EMBL" id="URD97309.1"/>
    </source>
</evidence>
<evidence type="ECO:0000256" key="1">
    <source>
        <dbReference type="SAM" id="MobiDB-lite"/>
    </source>
</evidence>
<dbReference type="PANTHER" id="PTHR31205:SF69">
    <property type="entry name" value="ACTIN CROSS-LINKING PROTEIN (DUF569)"/>
    <property type="match status" value="1"/>
</dbReference>
<feature type="compositionally biased region" description="Pro residues" evidence="1">
    <location>
        <begin position="208"/>
        <end position="218"/>
    </location>
</feature>
<dbReference type="InterPro" id="IPR007679">
    <property type="entry name" value="DUF569"/>
</dbReference>
<evidence type="ECO:0000313" key="4">
    <source>
        <dbReference type="Proteomes" id="UP001055439"/>
    </source>
</evidence>
<evidence type="ECO:0000259" key="2">
    <source>
        <dbReference type="Pfam" id="PF04601"/>
    </source>
</evidence>
<dbReference type="OrthoDB" id="794704at2759"/>
<accession>A0A9E7FJC2</accession>
<dbReference type="AlphaFoldDB" id="A0A9E7FJC2"/>
<gene>
    <name evidence="3" type="ORF">MUK42_30316</name>
</gene>
<organism evidence="3 4">
    <name type="scientific">Musa troglodytarum</name>
    <name type="common">fe'i banana</name>
    <dbReference type="NCBI Taxonomy" id="320322"/>
    <lineage>
        <taxon>Eukaryota</taxon>
        <taxon>Viridiplantae</taxon>
        <taxon>Streptophyta</taxon>
        <taxon>Embryophyta</taxon>
        <taxon>Tracheophyta</taxon>
        <taxon>Spermatophyta</taxon>
        <taxon>Magnoliopsida</taxon>
        <taxon>Liliopsida</taxon>
        <taxon>Zingiberales</taxon>
        <taxon>Musaceae</taxon>
        <taxon>Musa</taxon>
    </lineage>
</organism>
<sequence length="242" mass="28652">MEFFAGARVVRLRSFNNKYLMAEHDMKRVSLHRRDAWLGGRWTVDVITDHLNKPALRFQSWCGHYLAVDRKVLRQIPDGFSDHVGWQPLQEGSCVLLRCNLVDYLRAHDSHMPWEPSVTVGTPSWRQHRNWYQWHVEVLETQEQPPIPPPFQPVEATFGTSTPWLPSPPHRPMRPLRRPEELLPPRPWLPSPPHRPMRPLRRPEELLPPRPWLPSPPHRPMRPLRRPEELLPPRPWYPSPPC</sequence>
<feature type="region of interest" description="Disordered" evidence="1">
    <location>
        <begin position="159"/>
        <end position="242"/>
    </location>
</feature>
<dbReference type="Pfam" id="PF04601">
    <property type="entry name" value="DUF569"/>
    <property type="match status" value="1"/>
</dbReference>
<proteinExistence type="predicted"/>
<dbReference type="InterPro" id="IPR008999">
    <property type="entry name" value="Actin-crosslinking"/>
</dbReference>
<name>A0A9E7FJC2_9LILI</name>
<dbReference type="PANTHER" id="PTHR31205">
    <property type="entry name" value="ACTIN CROSS-LINKING PROTEIN (DUF569)"/>
    <property type="match status" value="1"/>
</dbReference>
<feature type="compositionally biased region" description="Pro residues" evidence="1">
    <location>
        <begin position="184"/>
        <end position="194"/>
    </location>
</feature>